<keyword evidence="1" id="KW-1133">Transmembrane helix</keyword>
<keyword evidence="1" id="KW-0472">Membrane</keyword>
<dbReference type="PROSITE" id="PS51318">
    <property type="entry name" value="TAT"/>
    <property type="match status" value="1"/>
</dbReference>
<evidence type="ECO:0000256" key="1">
    <source>
        <dbReference type="SAM" id="Phobius"/>
    </source>
</evidence>
<dbReference type="InterPro" id="IPR006311">
    <property type="entry name" value="TAT_signal"/>
</dbReference>
<proteinExistence type="predicted"/>
<comment type="caution">
    <text evidence="2">The sequence shown here is derived from an EMBL/GenBank/DDBJ whole genome shotgun (WGS) entry which is preliminary data.</text>
</comment>
<evidence type="ECO:0008006" key="4">
    <source>
        <dbReference type="Google" id="ProtNLM"/>
    </source>
</evidence>
<keyword evidence="3" id="KW-1185">Reference proteome</keyword>
<feature type="transmembrane region" description="Helical" evidence="1">
    <location>
        <begin position="118"/>
        <end position="139"/>
    </location>
</feature>
<keyword evidence="1" id="KW-0812">Transmembrane</keyword>
<evidence type="ECO:0000313" key="2">
    <source>
        <dbReference type="EMBL" id="MFD1191381.1"/>
    </source>
</evidence>
<organism evidence="2 3">
    <name type="scientific">Phenylobacterium conjunctum</name>
    <dbReference type="NCBI Taxonomy" id="1298959"/>
    <lineage>
        <taxon>Bacteria</taxon>
        <taxon>Pseudomonadati</taxon>
        <taxon>Pseudomonadota</taxon>
        <taxon>Alphaproteobacteria</taxon>
        <taxon>Caulobacterales</taxon>
        <taxon>Caulobacteraceae</taxon>
        <taxon>Phenylobacterium</taxon>
    </lineage>
</organism>
<gene>
    <name evidence="2" type="ORF">ACFQ27_12400</name>
</gene>
<feature type="transmembrane region" description="Helical" evidence="1">
    <location>
        <begin position="83"/>
        <end position="106"/>
    </location>
</feature>
<protein>
    <recommendedName>
        <fullName evidence="4">Hemolysin III</fullName>
    </recommendedName>
</protein>
<reference evidence="3" key="1">
    <citation type="journal article" date="2019" name="Int. J. Syst. Evol. Microbiol.">
        <title>The Global Catalogue of Microorganisms (GCM) 10K type strain sequencing project: providing services to taxonomists for standard genome sequencing and annotation.</title>
        <authorList>
            <consortium name="The Broad Institute Genomics Platform"/>
            <consortium name="The Broad Institute Genome Sequencing Center for Infectious Disease"/>
            <person name="Wu L."/>
            <person name="Ma J."/>
        </authorList>
    </citation>
    <scope>NUCLEOTIDE SEQUENCE [LARGE SCALE GENOMIC DNA]</scope>
    <source>
        <strain evidence="3">CCUG 55074</strain>
    </source>
</reference>
<feature type="transmembrane region" description="Helical" evidence="1">
    <location>
        <begin position="176"/>
        <end position="195"/>
    </location>
</feature>
<evidence type="ECO:0000313" key="3">
    <source>
        <dbReference type="Proteomes" id="UP001597216"/>
    </source>
</evidence>
<dbReference type="EMBL" id="JBHTLQ010000026">
    <property type="protein sequence ID" value="MFD1191381.1"/>
    <property type="molecule type" value="Genomic_DNA"/>
</dbReference>
<sequence>MTAMTQNDTRVRSDRSFFLAMAGAIAVTVAVGFSVSLARPQTAFAAAPLHVHIHGAVFSLWILFYLVQNALVVRGSIALHRALGMFGAGLALVMVALGVLTTVLALKMHRVPPFFPPGVFLVLDITSVLTFAGLTFTAIALRRDPAWHKRLMLCGTIMVMSPALGRLLPMPLLGPWGSWAVSGTMLLYVLAAVLYDRGTRGRVHPAYAWGAGAIIATQLAIAGLSFTPPVLALAARLQG</sequence>
<dbReference type="RefSeq" id="WP_377353811.1">
    <property type="nucleotide sequence ID" value="NZ_JBHTLQ010000026.1"/>
</dbReference>
<feature type="transmembrane region" description="Helical" evidence="1">
    <location>
        <begin position="151"/>
        <end position="170"/>
    </location>
</feature>
<feature type="transmembrane region" description="Helical" evidence="1">
    <location>
        <begin position="49"/>
        <end position="71"/>
    </location>
</feature>
<accession>A0ABW3T4X3</accession>
<feature type="transmembrane region" description="Helical" evidence="1">
    <location>
        <begin position="16"/>
        <end position="37"/>
    </location>
</feature>
<name>A0ABW3T4X3_9CAUL</name>
<feature type="transmembrane region" description="Helical" evidence="1">
    <location>
        <begin position="207"/>
        <end position="226"/>
    </location>
</feature>
<dbReference type="Proteomes" id="UP001597216">
    <property type="component" value="Unassembled WGS sequence"/>
</dbReference>